<evidence type="ECO:0000256" key="16">
    <source>
        <dbReference type="SAM" id="Phobius"/>
    </source>
</evidence>
<comment type="pathway">
    <text evidence="4">Protein modification; protein glycosylation.</text>
</comment>
<dbReference type="PANTHER" id="PTHR13872">
    <property type="entry name" value="DOLICHYL-DIPHOSPHOOLIGOSACCHARIDE--PROTEIN GLYCOSYLTRANSFERASE SUBUNIT"/>
    <property type="match status" value="1"/>
</dbReference>
<protein>
    <recommendedName>
        <fullName evidence="6">dolichyl-diphosphooligosaccharide--protein glycotransferase</fullName>
        <ecNumber evidence="6">2.4.99.18</ecNumber>
    </recommendedName>
</protein>
<dbReference type="Pfam" id="PF02516">
    <property type="entry name" value="STT3"/>
    <property type="match status" value="2"/>
</dbReference>
<evidence type="ECO:0000256" key="6">
    <source>
        <dbReference type="ARBA" id="ARBA00012605"/>
    </source>
</evidence>
<evidence type="ECO:0000313" key="18">
    <source>
        <dbReference type="EMBL" id="RVW38255.1"/>
    </source>
</evidence>
<comment type="caution">
    <text evidence="18">The sequence shown here is derived from an EMBL/GenBank/DDBJ whole genome shotgun (WGS) entry which is preliminary data.</text>
</comment>
<keyword evidence="11" id="KW-0460">Magnesium</keyword>
<keyword evidence="10" id="KW-0479">Metal-binding</keyword>
<sequence length="309" mass="34074">MAASEDSNQSKIRAVFGSVLSFFILILIGVLAFSIRLFSVIKYESVIHEFDPYFNYRVTQFLTKNGIYDFWNWFDDRTWYPLGRVIGGTVYPGLTLTAGSIWWLLNSLNIPLSVETVCVFTAPIFSANAAWATYLLTKEVKGTGAGLTAAALLAMVPSYISRSVAGSYDNEAVAIFALIFTFYLYIKVCSWGGYTFIINLIPMHVLLCIVTGRYSSRLYIAYAPLVVLGTLLAALVPVVGFNAVMTSEHFASFLVSSVGTMILPSNFVVNFSLQVFIIIHVVALVYYIKGILSPKMFKVAVTLVVSVGL</sequence>
<evidence type="ECO:0000256" key="3">
    <source>
        <dbReference type="ARBA" id="ARBA00004127"/>
    </source>
</evidence>
<feature type="domain" description="Oligosaccharyl transferase STT3 N-terminal" evidence="17">
    <location>
        <begin position="188"/>
        <end position="306"/>
    </location>
</feature>
<keyword evidence="13 16" id="KW-0472">Membrane</keyword>
<dbReference type="GO" id="GO:0004579">
    <property type="term" value="F:dolichyl-diphosphooligosaccharide-protein glycotransferase activity"/>
    <property type="evidence" value="ECO:0007669"/>
    <property type="project" value="UniProtKB-EC"/>
</dbReference>
<dbReference type="InterPro" id="IPR003674">
    <property type="entry name" value="Oligo_trans_STT3"/>
</dbReference>
<dbReference type="EMBL" id="QGNW01001508">
    <property type="protein sequence ID" value="RVW38255.1"/>
    <property type="molecule type" value="Genomic_DNA"/>
</dbReference>
<evidence type="ECO:0000256" key="12">
    <source>
        <dbReference type="ARBA" id="ARBA00022989"/>
    </source>
</evidence>
<comment type="similarity">
    <text evidence="5">Belongs to the STT3 family.</text>
</comment>
<feature type="transmembrane region" description="Helical" evidence="16">
    <location>
        <begin position="85"/>
        <end position="105"/>
    </location>
</feature>
<keyword evidence="9 16" id="KW-0812">Transmembrane</keyword>
<evidence type="ECO:0000256" key="8">
    <source>
        <dbReference type="ARBA" id="ARBA00022679"/>
    </source>
</evidence>
<dbReference type="AlphaFoldDB" id="A0A438DRY6"/>
<reference evidence="18 19" key="1">
    <citation type="journal article" date="2018" name="PLoS Genet.">
        <title>Population sequencing reveals clonal diversity and ancestral inbreeding in the grapevine cultivar Chardonnay.</title>
        <authorList>
            <person name="Roach M.J."/>
            <person name="Johnson D.L."/>
            <person name="Bohlmann J."/>
            <person name="van Vuuren H.J."/>
            <person name="Jones S.J."/>
            <person name="Pretorius I.S."/>
            <person name="Schmidt S.A."/>
            <person name="Borneman A.R."/>
        </authorList>
    </citation>
    <scope>NUCLEOTIDE SEQUENCE [LARGE SCALE GENOMIC DNA]</scope>
    <source>
        <strain evidence="19">cv. Chardonnay</strain>
        <tissue evidence="18">Leaf</tissue>
    </source>
</reference>
<dbReference type="InterPro" id="IPR048307">
    <property type="entry name" value="STT3_N"/>
</dbReference>
<feature type="transmembrane region" description="Helical" evidence="16">
    <location>
        <begin position="12"/>
        <end position="35"/>
    </location>
</feature>
<accession>A0A438DRY6</accession>
<evidence type="ECO:0000256" key="4">
    <source>
        <dbReference type="ARBA" id="ARBA00004922"/>
    </source>
</evidence>
<dbReference type="GO" id="GO:0012505">
    <property type="term" value="C:endomembrane system"/>
    <property type="evidence" value="ECO:0007669"/>
    <property type="project" value="UniProtKB-SubCell"/>
</dbReference>
<comment type="subcellular location">
    <subcellularLocation>
        <location evidence="3">Endomembrane system</location>
        <topology evidence="3">Multi-pass membrane protein</topology>
    </subcellularLocation>
</comment>
<keyword evidence="8 18" id="KW-0808">Transferase</keyword>
<feature type="domain" description="Oligosaccharyl transferase STT3 N-terminal" evidence="17">
    <location>
        <begin position="19"/>
        <end position="187"/>
    </location>
</feature>
<comment type="catalytic activity">
    <reaction evidence="15">
        <text>a di-trans,poly-cis-dolichyl diphosphooligosaccharide + L-asparaginyl-[protein] = N(4)-(oligosaccharide-(1-&gt;4)-N-acetyl-beta-D-glucosaminyl-(1-&gt;4)-N-acetyl-beta-D-glucosaminyl)-L-asparaginyl-[protein] + a di-trans,poly-cis-dolichyl diphosphate + H(+)</text>
        <dbReference type="Rhea" id="RHEA:22980"/>
        <dbReference type="Rhea" id="RHEA-COMP:12804"/>
        <dbReference type="Rhea" id="RHEA-COMP:12805"/>
        <dbReference type="Rhea" id="RHEA-COMP:19506"/>
        <dbReference type="Rhea" id="RHEA-COMP:19509"/>
        <dbReference type="ChEBI" id="CHEBI:15378"/>
        <dbReference type="ChEBI" id="CHEBI:50347"/>
        <dbReference type="ChEBI" id="CHEBI:57497"/>
        <dbReference type="ChEBI" id="CHEBI:57570"/>
        <dbReference type="ChEBI" id="CHEBI:132529"/>
        <dbReference type="EC" id="2.4.99.18"/>
    </reaction>
</comment>
<feature type="transmembrane region" description="Helical" evidence="16">
    <location>
        <begin position="117"/>
        <end position="136"/>
    </location>
</feature>
<evidence type="ECO:0000256" key="11">
    <source>
        <dbReference type="ARBA" id="ARBA00022842"/>
    </source>
</evidence>
<keyword evidence="12 16" id="KW-1133">Transmembrane helix</keyword>
<evidence type="ECO:0000259" key="17">
    <source>
        <dbReference type="Pfam" id="PF02516"/>
    </source>
</evidence>
<evidence type="ECO:0000256" key="10">
    <source>
        <dbReference type="ARBA" id="ARBA00022723"/>
    </source>
</evidence>
<feature type="transmembrane region" description="Helical" evidence="16">
    <location>
        <begin position="172"/>
        <end position="188"/>
    </location>
</feature>
<evidence type="ECO:0000256" key="5">
    <source>
        <dbReference type="ARBA" id="ARBA00010810"/>
    </source>
</evidence>
<evidence type="ECO:0000256" key="14">
    <source>
        <dbReference type="ARBA" id="ARBA00023211"/>
    </source>
</evidence>
<dbReference type="PANTHER" id="PTHR13872:SF48">
    <property type="entry name" value="DOLICHYL-DIPHOSPHOOLIGOSACCHARIDE--PROTEIN GLYCOSYLTRANSFERASE SUBUNIT STT3A"/>
    <property type="match status" value="1"/>
</dbReference>
<dbReference type="UniPathway" id="UPA00378"/>
<feature type="transmembrane region" description="Helical" evidence="16">
    <location>
        <begin position="142"/>
        <end position="160"/>
    </location>
</feature>
<feature type="transmembrane region" description="Helical" evidence="16">
    <location>
        <begin position="219"/>
        <end position="245"/>
    </location>
</feature>
<dbReference type="EC" id="2.4.99.18" evidence="6"/>
<dbReference type="GO" id="GO:0046872">
    <property type="term" value="F:metal ion binding"/>
    <property type="evidence" value="ECO:0007669"/>
    <property type="project" value="UniProtKB-KW"/>
</dbReference>
<evidence type="ECO:0000313" key="19">
    <source>
        <dbReference type="Proteomes" id="UP000288805"/>
    </source>
</evidence>
<name>A0A438DRY6_VITVI</name>
<evidence type="ECO:0000256" key="7">
    <source>
        <dbReference type="ARBA" id="ARBA00022676"/>
    </source>
</evidence>
<evidence type="ECO:0000256" key="15">
    <source>
        <dbReference type="ARBA" id="ARBA00048829"/>
    </source>
</evidence>
<proteinExistence type="inferred from homology"/>
<keyword evidence="7" id="KW-0328">Glycosyltransferase</keyword>
<evidence type="ECO:0000256" key="1">
    <source>
        <dbReference type="ARBA" id="ARBA00001936"/>
    </source>
</evidence>
<evidence type="ECO:0000256" key="13">
    <source>
        <dbReference type="ARBA" id="ARBA00023136"/>
    </source>
</evidence>
<organism evidence="18 19">
    <name type="scientific">Vitis vinifera</name>
    <name type="common">Grape</name>
    <dbReference type="NCBI Taxonomy" id="29760"/>
    <lineage>
        <taxon>Eukaryota</taxon>
        <taxon>Viridiplantae</taxon>
        <taxon>Streptophyta</taxon>
        <taxon>Embryophyta</taxon>
        <taxon>Tracheophyta</taxon>
        <taxon>Spermatophyta</taxon>
        <taxon>Magnoliopsida</taxon>
        <taxon>eudicotyledons</taxon>
        <taxon>Gunneridae</taxon>
        <taxon>Pentapetalae</taxon>
        <taxon>rosids</taxon>
        <taxon>Vitales</taxon>
        <taxon>Vitaceae</taxon>
        <taxon>Viteae</taxon>
        <taxon>Vitis</taxon>
    </lineage>
</organism>
<gene>
    <name evidence="18" type="primary">STT3A_4</name>
    <name evidence="18" type="ORF">CK203_071177</name>
</gene>
<comment type="cofactor">
    <cofactor evidence="1">
        <name>Mn(2+)</name>
        <dbReference type="ChEBI" id="CHEBI:29035"/>
    </cofactor>
</comment>
<dbReference type="GO" id="GO:0016020">
    <property type="term" value="C:membrane"/>
    <property type="evidence" value="ECO:0007669"/>
    <property type="project" value="InterPro"/>
</dbReference>
<comment type="cofactor">
    <cofactor evidence="2">
        <name>Mg(2+)</name>
        <dbReference type="ChEBI" id="CHEBI:18420"/>
    </cofactor>
</comment>
<keyword evidence="14" id="KW-0464">Manganese</keyword>
<evidence type="ECO:0000256" key="2">
    <source>
        <dbReference type="ARBA" id="ARBA00001946"/>
    </source>
</evidence>
<feature type="transmembrane region" description="Helical" evidence="16">
    <location>
        <begin position="265"/>
        <end position="288"/>
    </location>
</feature>
<evidence type="ECO:0000256" key="9">
    <source>
        <dbReference type="ARBA" id="ARBA00022692"/>
    </source>
</evidence>
<dbReference type="Proteomes" id="UP000288805">
    <property type="component" value="Unassembled WGS sequence"/>
</dbReference>